<feature type="region of interest" description="Disordered" evidence="1">
    <location>
        <begin position="1"/>
        <end position="23"/>
    </location>
</feature>
<evidence type="ECO:0000256" key="2">
    <source>
        <dbReference type="SAM" id="Phobius"/>
    </source>
</evidence>
<organism evidence="3 4">
    <name type="scientific">Magnetospirillum sulfuroxidans</name>
    <dbReference type="NCBI Taxonomy" id="611300"/>
    <lineage>
        <taxon>Bacteria</taxon>
        <taxon>Pseudomonadati</taxon>
        <taxon>Pseudomonadota</taxon>
        <taxon>Alphaproteobacteria</taxon>
        <taxon>Rhodospirillales</taxon>
        <taxon>Rhodospirillaceae</taxon>
        <taxon>Magnetospirillum</taxon>
    </lineage>
</organism>
<comment type="caution">
    <text evidence="3">The sequence shown here is derived from an EMBL/GenBank/DDBJ whole genome shotgun (WGS) entry which is preliminary data.</text>
</comment>
<dbReference type="SUPFAM" id="SSF141371">
    <property type="entry name" value="PilZ domain-like"/>
    <property type="match status" value="1"/>
</dbReference>
<evidence type="ECO:0008006" key="5">
    <source>
        <dbReference type="Google" id="ProtNLM"/>
    </source>
</evidence>
<evidence type="ECO:0000313" key="4">
    <source>
        <dbReference type="Proteomes" id="UP000680714"/>
    </source>
</evidence>
<keyword evidence="2" id="KW-0472">Membrane</keyword>
<sequence>MKRQSAQRGQSQSEIGDFDRRRHSRHDGAGLVIEIGGQSLPVVDISTGGLSLRDFDRPLGAQFRLVLSRAGAAAAGIATECEVVSKDGRLTRLTFTRPTLPLLRLVVTHVSTITGIVPHVLTSG</sequence>
<dbReference type="RefSeq" id="WP_211547405.1">
    <property type="nucleotide sequence ID" value="NZ_JAGTUF010000005.1"/>
</dbReference>
<evidence type="ECO:0000256" key="1">
    <source>
        <dbReference type="SAM" id="MobiDB-lite"/>
    </source>
</evidence>
<evidence type="ECO:0000313" key="3">
    <source>
        <dbReference type="EMBL" id="MBR9971536.1"/>
    </source>
</evidence>
<name>A0ABS5IB92_9PROT</name>
<keyword evidence="4" id="KW-1185">Reference proteome</keyword>
<dbReference type="EMBL" id="JAGTUF010000005">
    <property type="protein sequence ID" value="MBR9971536.1"/>
    <property type="molecule type" value="Genomic_DNA"/>
</dbReference>
<reference evidence="3 4" key="1">
    <citation type="submission" date="2021-04" db="EMBL/GenBank/DDBJ databases">
        <title>Magnetospirillum sulfuroxidans sp. nov., a facultative chemolithoautotrophic sulfur-oxidizing alphaproteobacterium isolated from freshwater sediment and proposals for Paramagetospirillum gen. nov., and Magnetospirillaceae fam. nov.</title>
        <authorList>
            <person name="Koziaeva V."/>
            <person name="Geelhoed J.S."/>
            <person name="Sorokin D.Y."/>
            <person name="Grouzdev D.S."/>
        </authorList>
    </citation>
    <scope>NUCLEOTIDE SEQUENCE [LARGE SCALE GENOMIC DNA]</scope>
    <source>
        <strain evidence="3 4">J10</strain>
    </source>
</reference>
<proteinExistence type="predicted"/>
<gene>
    <name evidence="3" type="ORF">KEC16_07410</name>
</gene>
<keyword evidence="2" id="KW-1133">Transmembrane helix</keyword>
<feature type="compositionally biased region" description="Polar residues" evidence="1">
    <location>
        <begin position="1"/>
        <end position="14"/>
    </location>
</feature>
<dbReference type="Proteomes" id="UP000680714">
    <property type="component" value="Unassembled WGS sequence"/>
</dbReference>
<feature type="transmembrane region" description="Helical" evidence="2">
    <location>
        <begin position="102"/>
        <end position="121"/>
    </location>
</feature>
<accession>A0ABS5IB92</accession>
<keyword evidence="2" id="KW-0812">Transmembrane</keyword>
<protein>
    <recommendedName>
        <fullName evidence="5">PilZ domain-containing protein</fullName>
    </recommendedName>
</protein>